<name>A0AAV2YPC7_9STRA</name>
<keyword evidence="3" id="KW-0560">Oxidoreductase</keyword>
<dbReference type="PANTHER" id="PTHR22893:SF91">
    <property type="entry name" value="NADPH DEHYDROGENASE 2-RELATED"/>
    <property type="match status" value="1"/>
</dbReference>
<comment type="cofactor">
    <cofactor evidence="1">
        <name>FMN</name>
        <dbReference type="ChEBI" id="CHEBI:58210"/>
    </cofactor>
</comment>
<dbReference type="AlphaFoldDB" id="A0AAV2YPC7"/>
<proteinExistence type="inferred from homology"/>
<dbReference type="Gene3D" id="3.20.20.70">
    <property type="entry name" value="Aldolase class I"/>
    <property type="match status" value="1"/>
</dbReference>
<dbReference type="FunFam" id="3.20.20.70:FF:000059">
    <property type="entry name" value="N-ethylmaleimide reductase, FMN-linked"/>
    <property type="match status" value="1"/>
</dbReference>
<dbReference type="Pfam" id="PF00724">
    <property type="entry name" value="Oxidored_FMN"/>
    <property type="match status" value="1"/>
</dbReference>
<sequence length="378" mass="41561">MAAPFKLFTPLTLASDLVVKNRIVLAPMTRGRSDLQTRCANALNEEYYEQRAGAGLIVAEGAGISEQAHGWYGAPACYNDAHAEAWKRVTDRVHKKDGKIFLQLWHLGRQGHPSFNTKNELVAPSAIGLDYGFVRTAHGDRVPPAMPRALETDEIPGIVKDYRKCAEYAKKAGFDGVEIHGANGCLVDAFLQSVSNKRTDKYGGSFENRYRFLDEVIQAIKTVYPANRIAVRLSPNGAFGGMGSEDNYELFTFVMEQLSKHGLAYLAILDGFGFGTHDKCRLMTAFDAKVAFKGVVMANCSYTKEIAEGVIRSGAADLVSFGRPFISNPDLAERYENDWPLNPPADHADYWDSSRGALGYTDFPVYSASLASVDVTFT</sequence>
<dbReference type="Proteomes" id="UP001146120">
    <property type="component" value="Unassembled WGS sequence"/>
</dbReference>
<accession>A0AAV2YPC7</accession>
<feature type="domain" description="NADH:flavin oxidoreductase/NADH oxidase N-terminal" evidence="4">
    <location>
        <begin position="6"/>
        <end position="341"/>
    </location>
</feature>
<dbReference type="InterPro" id="IPR013785">
    <property type="entry name" value="Aldolase_TIM"/>
</dbReference>
<keyword evidence="6" id="KW-1185">Reference proteome</keyword>
<dbReference type="GO" id="GO:0010181">
    <property type="term" value="F:FMN binding"/>
    <property type="evidence" value="ECO:0007669"/>
    <property type="project" value="InterPro"/>
</dbReference>
<evidence type="ECO:0000259" key="4">
    <source>
        <dbReference type="Pfam" id="PF00724"/>
    </source>
</evidence>
<evidence type="ECO:0000256" key="1">
    <source>
        <dbReference type="ARBA" id="ARBA00001917"/>
    </source>
</evidence>
<gene>
    <name evidence="5" type="ORF">N0F65_008549</name>
</gene>
<evidence type="ECO:0000313" key="6">
    <source>
        <dbReference type="Proteomes" id="UP001146120"/>
    </source>
</evidence>
<dbReference type="InterPro" id="IPR045247">
    <property type="entry name" value="Oye-like"/>
</dbReference>
<organism evidence="5 6">
    <name type="scientific">Lagenidium giganteum</name>
    <dbReference type="NCBI Taxonomy" id="4803"/>
    <lineage>
        <taxon>Eukaryota</taxon>
        <taxon>Sar</taxon>
        <taxon>Stramenopiles</taxon>
        <taxon>Oomycota</taxon>
        <taxon>Peronosporomycetes</taxon>
        <taxon>Pythiales</taxon>
        <taxon>Pythiaceae</taxon>
    </lineage>
</organism>
<dbReference type="GO" id="GO:0005829">
    <property type="term" value="C:cytosol"/>
    <property type="evidence" value="ECO:0007669"/>
    <property type="project" value="UniProtKB-ARBA"/>
</dbReference>
<reference evidence="5" key="2">
    <citation type="journal article" date="2023" name="Microbiol Resour">
        <title>Decontamination and Annotation of the Draft Genome Sequence of the Oomycete Lagenidium giganteum ARSEF 373.</title>
        <authorList>
            <person name="Morgan W.R."/>
            <person name="Tartar A."/>
        </authorList>
    </citation>
    <scope>NUCLEOTIDE SEQUENCE</scope>
    <source>
        <strain evidence="5">ARSEF 373</strain>
    </source>
</reference>
<comment type="caution">
    <text evidence="5">The sequence shown here is derived from an EMBL/GenBank/DDBJ whole genome shotgun (WGS) entry which is preliminary data.</text>
</comment>
<evidence type="ECO:0000256" key="3">
    <source>
        <dbReference type="ARBA" id="ARBA00023002"/>
    </source>
</evidence>
<dbReference type="PANTHER" id="PTHR22893">
    <property type="entry name" value="NADH OXIDOREDUCTASE-RELATED"/>
    <property type="match status" value="1"/>
</dbReference>
<evidence type="ECO:0000256" key="2">
    <source>
        <dbReference type="ARBA" id="ARBA00005979"/>
    </source>
</evidence>
<dbReference type="InterPro" id="IPR001155">
    <property type="entry name" value="OxRdtase_FMN_N"/>
</dbReference>
<comment type="similarity">
    <text evidence="2">Belongs to the NADH:flavin oxidoreductase/NADH oxidase family.</text>
</comment>
<dbReference type="SUPFAM" id="SSF51395">
    <property type="entry name" value="FMN-linked oxidoreductases"/>
    <property type="match status" value="1"/>
</dbReference>
<dbReference type="CDD" id="cd02933">
    <property type="entry name" value="OYE_like_FMN"/>
    <property type="match status" value="1"/>
</dbReference>
<protein>
    <recommendedName>
        <fullName evidence="4">NADH:flavin oxidoreductase/NADH oxidase N-terminal domain-containing protein</fullName>
    </recommendedName>
</protein>
<dbReference type="GO" id="GO:0016628">
    <property type="term" value="F:oxidoreductase activity, acting on the CH-CH group of donors, NAD or NADP as acceptor"/>
    <property type="evidence" value="ECO:0007669"/>
    <property type="project" value="UniProtKB-ARBA"/>
</dbReference>
<evidence type="ECO:0000313" key="5">
    <source>
        <dbReference type="EMBL" id="DAZ95830.1"/>
    </source>
</evidence>
<reference evidence="5" key="1">
    <citation type="submission" date="2022-11" db="EMBL/GenBank/DDBJ databases">
        <authorList>
            <person name="Morgan W.R."/>
            <person name="Tartar A."/>
        </authorList>
    </citation>
    <scope>NUCLEOTIDE SEQUENCE</scope>
    <source>
        <strain evidence="5">ARSEF 373</strain>
    </source>
</reference>
<dbReference type="EMBL" id="DAKRPA010000188">
    <property type="protein sequence ID" value="DAZ95830.1"/>
    <property type="molecule type" value="Genomic_DNA"/>
</dbReference>